<dbReference type="Gene3D" id="2.60.120.260">
    <property type="entry name" value="Galactose-binding domain-like"/>
    <property type="match status" value="2"/>
</dbReference>
<dbReference type="AlphaFoldDB" id="A0A646QCL2"/>
<keyword evidence="6" id="KW-0106">Calcium</keyword>
<dbReference type="GO" id="GO:0010185">
    <property type="term" value="P:regulation of cellular defense response"/>
    <property type="evidence" value="ECO:0007669"/>
    <property type="project" value="UniProtKB-ARBA"/>
</dbReference>
<dbReference type="EMBL" id="GHBY01000209">
    <property type="protein sequence ID" value="MUP40386.1"/>
    <property type="molecule type" value="Transcribed_RNA"/>
</dbReference>
<keyword evidence="5" id="KW-0430">Lectin</keyword>
<protein>
    <submittedName>
        <fullName evidence="9">Fucolectin</fullName>
    </submittedName>
</protein>
<comment type="similarity">
    <text evidence="2">Belongs to the fucolectin family.</text>
</comment>
<evidence type="ECO:0000256" key="7">
    <source>
        <dbReference type="ARBA" id="ARBA00023157"/>
    </source>
</evidence>
<comment type="subunit">
    <text evidence="3">Homotrimer.</text>
</comment>
<dbReference type="GO" id="GO:0042806">
    <property type="term" value="F:fucose binding"/>
    <property type="evidence" value="ECO:0007669"/>
    <property type="project" value="UniProtKB-ARBA"/>
</dbReference>
<dbReference type="InterPro" id="IPR051941">
    <property type="entry name" value="BG_Antigen-Binding_Lectin"/>
</dbReference>
<evidence type="ECO:0000256" key="2">
    <source>
        <dbReference type="ARBA" id="ARBA00010147"/>
    </source>
</evidence>
<accession>A0A646QCL2</accession>
<dbReference type="InterPro" id="IPR006585">
    <property type="entry name" value="FTP1"/>
</dbReference>
<dbReference type="GO" id="GO:0046872">
    <property type="term" value="F:metal ion binding"/>
    <property type="evidence" value="ECO:0007669"/>
    <property type="project" value="UniProtKB-KW"/>
</dbReference>
<dbReference type="GO" id="GO:0001868">
    <property type="term" value="P:regulation of complement activation, lectin pathway"/>
    <property type="evidence" value="ECO:0007669"/>
    <property type="project" value="UniProtKB-ARBA"/>
</dbReference>
<comment type="function">
    <text evidence="1">Acts as a defensive agent. Recognizes blood group fucosylated oligosaccharides including A, B, H and Lewis B-type antigens. Does not recognize Lewis A antigen and has low affinity for monovalent haptens.</text>
</comment>
<feature type="domain" description="Fucolectin tachylectin-4 pentraxin-1" evidence="8">
    <location>
        <begin position="28"/>
        <end position="201"/>
    </location>
</feature>
<reference evidence="9" key="1">
    <citation type="submission" date="2018-11" db="EMBL/GenBank/DDBJ databases">
        <title>Venom-gland transcriptomics and venom proteomics of the Florida green centipede (Hemiscolopendra marginata) reveal sex-based variation in a centipede venom.</title>
        <authorList>
            <person name="Nystrom G.S."/>
            <person name="Ward M.J."/>
            <person name="Ellsworth S.A."/>
            <person name="Rokyta D.R."/>
        </authorList>
    </citation>
    <scope>NUCLEOTIDE SEQUENCE</scope>
    <source>
        <tissue evidence="9">Venom gland</tissue>
    </source>
</reference>
<evidence type="ECO:0000256" key="6">
    <source>
        <dbReference type="ARBA" id="ARBA00022837"/>
    </source>
</evidence>
<dbReference type="InterPro" id="IPR008979">
    <property type="entry name" value="Galactose-bd-like_sf"/>
</dbReference>
<organism evidence="9">
    <name type="scientific">Hemiscolopendra marginata</name>
    <dbReference type="NCBI Taxonomy" id="943146"/>
    <lineage>
        <taxon>Eukaryota</taxon>
        <taxon>Metazoa</taxon>
        <taxon>Ecdysozoa</taxon>
        <taxon>Arthropoda</taxon>
        <taxon>Myriapoda</taxon>
        <taxon>Chilopoda</taxon>
        <taxon>Pleurostigmophora</taxon>
        <taxon>Scolopendromorpha</taxon>
        <taxon>Scolopendridae</taxon>
        <taxon>Hemiscolopendra</taxon>
    </lineage>
</organism>
<dbReference type="PANTHER" id="PTHR45713">
    <property type="entry name" value="FTP DOMAIN-CONTAINING PROTEIN"/>
    <property type="match status" value="1"/>
</dbReference>
<dbReference type="SUPFAM" id="SSF49785">
    <property type="entry name" value="Galactose-binding domain-like"/>
    <property type="match status" value="2"/>
</dbReference>
<evidence type="ECO:0000256" key="5">
    <source>
        <dbReference type="ARBA" id="ARBA00022734"/>
    </source>
</evidence>
<evidence type="ECO:0000256" key="4">
    <source>
        <dbReference type="ARBA" id="ARBA00022723"/>
    </source>
</evidence>
<dbReference type="PANTHER" id="PTHR45713:SF6">
    <property type="entry name" value="F5_8 TYPE C DOMAIN-CONTAINING PROTEIN"/>
    <property type="match status" value="1"/>
</dbReference>
<evidence type="ECO:0000313" key="9">
    <source>
        <dbReference type="EMBL" id="MUP40386.1"/>
    </source>
</evidence>
<evidence type="ECO:0000256" key="3">
    <source>
        <dbReference type="ARBA" id="ARBA00011233"/>
    </source>
</evidence>
<keyword evidence="4" id="KW-0479">Metal-binding</keyword>
<proteinExistence type="inferred from homology"/>
<evidence type="ECO:0000256" key="1">
    <source>
        <dbReference type="ARBA" id="ARBA00002219"/>
    </source>
</evidence>
<keyword evidence="7" id="KW-1015">Disulfide bond</keyword>
<name>A0A646QCL2_9MYRI</name>
<dbReference type="SMART" id="SM00607">
    <property type="entry name" value="FTP"/>
    <property type="match status" value="1"/>
</dbReference>
<evidence type="ECO:0000259" key="8">
    <source>
        <dbReference type="SMART" id="SM00607"/>
    </source>
</evidence>
<sequence length="534" mass="61168">MDYTTTCVDKRFKDAFIYCDIKARGFEVPNIAAGRYSSQSETLFGGVPSLAIDEHISETISVNNFPVCSYAAGNDDHPWWSVSLKHDYLVFYVNVFNSRENPGHLHDVEIRIGGYDVEHFYAKGSVEEFETNPLCKSFLGTILTPGWNFVKCYHPLFGKHVSIQIVRKCKNDLKGCFPRNDSNSLVLCEVEVYGVRVTQIESSTSRPCIRIRSSVIPRNDEAILLNSRKLGIFSEVRHNRNLYWRICSMIKIYAVTLVKFIAHFSEINEEVQYIPVKVLVGFTDLSREIPDMPFNSTITFIDEKIKRLPRKNHIEFILKNAHIQVLGTHVTVILPGECIKSEGCDSTLTITEVKGFEVFGSEVDKYDAVQHKNEEINWKLGQSIVADETETYPIRPIINLAQCTHTAGNKKYPWWEAKFDYEVVIESVTIWNTNDETSEFLRDIEIRVGPDEIKDKDYDEQLKINLLCYKKSKTSLKKGKNPFTCDHPVAGSFMTIQIVSDCVSRDCERNPFNILTLCKVEVKGYRANKEEIEN</sequence>